<sequence>MLLILAFFLAFFRVSHDDSGLVPNTPAVSKPVNQTAVDEAKMEATLTLLALFIVVGAVIIVLVRRTFNPLNV</sequence>
<dbReference type="AlphaFoldDB" id="A2EK53"/>
<evidence type="ECO:0000313" key="4">
    <source>
        <dbReference type="Proteomes" id="UP000001542"/>
    </source>
</evidence>
<keyword evidence="4" id="KW-1185">Reference proteome</keyword>
<keyword evidence="1" id="KW-0472">Membrane</keyword>
<name>A2EK53_TRIV3</name>
<gene>
    <name evidence="3" type="ORF">TVAG_099860</name>
</gene>
<dbReference type="RefSeq" id="XP_001319169.1">
    <property type="nucleotide sequence ID" value="XM_001319134.1"/>
</dbReference>
<reference evidence="3" key="2">
    <citation type="journal article" date="2007" name="Science">
        <title>Draft genome sequence of the sexually transmitted pathogen Trichomonas vaginalis.</title>
        <authorList>
            <person name="Carlton J.M."/>
            <person name="Hirt R.P."/>
            <person name="Silva J.C."/>
            <person name="Delcher A.L."/>
            <person name="Schatz M."/>
            <person name="Zhao Q."/>
            <person name="Wortman J.R."/>
            <person name="Bidwell S.L."/>
            <person name="Alsmark U.C.M."/>
            <person name="Besteiro S."/>
            <person name="Sicheritz-Ponten T."/>
            <person name="Noel C.J."/>
            <person name="Dacks J.B."/>
            <person name="Foster P.G."/>
            <person name="Simillion C."/>
            <person name="Van de Peer Y."/>
            <person name="Miranda-Saavedra D."/>
            <person name="Barton G.J."/>
            <person name="Westrop G.D."/>
            <person name="Mueller S."/>
            <person name="Dessi D."/>
            <person name="Fiori P.L."/>
            <person name="Ren Q."/>
            <person name="Paulsen I."/>
            <person name="Zhang H."/>
            <person name="Bastida-Corcuera F.D."/>
            <person name="Simoes-Barbosa A."/>
            <person name="Brown M.T."/>
            <person name="Hayes R.D."/>
            <person name="Mukherjee M."/>
            <person name="Okumura C.Y."/>
            <person name="Schneider R."/>
            <person name="Smith A.J."/>
            <person name="Vanacova S."/>
            <person name="Villalvazo M."/>
            <person name="Haas B.J."/>
            <person name="Pertea M."/>
            <person name="Feldblyum T.V."/>
            <person name="Utterback T.R."/>
            <person name="Shu C.L."/>
            <person name="Osoegawa K."/>
            <person name="de Jong P.J."/>
            <person name="Hrdy I."/>
            <person name="Horvathova L."/>
            <person name="Zubacova Z."/>
            <person name="Dolezal P."/>
            <person name="Malik S.B."/>
            <person name="Logsdon J.M. Jr."/>
            <person name="Henze K."/>
            <person name="Gupta A."/>
            <person name="Wang C.C."/>
            <person name="Dunne R.L."/>
            <person name="Upcroft J.A."/>
            <person name="Upcroft P."/>
            <person name="White O."/>
            <person name="Salzberg S.L."/>
            <person name="Tang P."/>
            <person name="Chiu C.-H."/>
            <person name="Lee Y.-S."/>
            <person name="Embley T.M."/>
            <person name="Coombs G.H."/>
            <person name="Mottram J.C."/>
            <person name="Tachezy J."/>
            <person name="Fraser-Liggett C.M."/>
            <person name="Johnson P.J."/>
        </authorList>
    </citation>
    <scope>NUCLEOTIDE SEQUENCE [LARGE SCALE GENOMIC DNA]</scope>
    <source>
        <strain evidence="3">G3</strain>
    </source>
</reference>
<dbReference type="Proteomes" id="UP000001542">
    <property type="component" value="Unassembled WGS sequence"/>
</dbReference>
<feature type="chain" id="PRO_5002643258" evidence="2">
    <location>
        <begin position="18"/>
        <end position="72"/>
    </location>
</feature>
<reference evidence="3" key="1">
    <citation type="submission" date="2006-10" db="EMBL/GenBank/DDBJ databases">
        <authorList>
            <person name="Amadeo P."/>
            <person name="Zhao Q."/>
            <person name="Wortman J."/>
            <person name="Fraser-Liggett C."/>
            <person name="Carlton J."/>
        </authorList>
    </citation>
    <scope>NUCLEOTIDE SEQUENCE</scope>
    <source>
        <strain evidence="3">G3</strain>
    </source>
</reference>
<keyword evidence="2" id="KW-0732">Signal</keyword>
<evidence type="ECO:0000256" key="2">
    <source>
        <dbReference type="SAM" id="SignalP"/>
    </source>
</evidence>
<keyword evidence="1" id="KW-0812">Transmembrane</keyword>
<evidence type="ECO:0000256" key="1">
    <source>
        <dbReference type="SAM" id="Phobius"/>
    </source>
</evidence>
<proteinExistence type="predicted"/>
<feature type="transmembrane region" description="Helical" evidence="1">
    <location>
        <begin position="44"/>
        <end position="63"/>
    </location>
</feature>
<keyword evidence="1" id="KW-1133">Transmembrane helix</keyword>
<dbReference type="InParanoid" id="A2EK53"/>
<accession>A2EK53</accession>
<feature type="signal peptide" evidence="2">
    <location>
        <begin position="1"/>
        <end position="17"/>
    </location>
</feature>
<dbReference type="VEuPathDB" id="TrichDB:TVAGG3_0838230"/>
<dbReference type="EMBL" id="DS113411">
    <property type="protein sequence ID" value="EAY06946.1"/>
    <property type="molecule type" value="Genomic_DNA"/>
</dbReference>
<protein>
    <submittedName>
        <fullName evidence="3">Uncharacterized protein</fullName>
    </submittedName>
</protein>
<evidence type="ECO:0000313" key="3">
    <source>
        <dbReference type="EMBL" id="EAY06946.1"/>
    </source>
</evidence>
<dbReference type="VEuPathDB" id="TrichDB:TVAG_099860"/>
<organism evidence="3 4">
    <name type="scientific">Trichomonas vaginalis (strain ATCC PRA-98 / G3)</name>
    <dbReference type="NCBI Taxonomy" id="412133"/>
    <lineage>
        <taxon>Eukaryota</taxon>
        <taxon>Metamonada</taxon>
        <taxon>Parabasalia</taxon>
        <taxon>Trichomonadida</taxon>
        <taxon>Trichomonadidae</taxon>
        <taxon>Trichomonas</taxon>
    </lineage>
</organism>
<dbReference type="KEGG" id="tva:4764828"/>